<protein>
    <submittedName>
        <fullName evidence="1">Uncharacterized protein</fullName>
    </submittedName>
</protein>
<dbReference type="InParanoid" id="K3YKN9"/>
<accession>K3YKN9</accession>
<name>K3YKN9_SETIT</name>
<proteinExistence type="predicted"/>
<dbReference type="EnsemblPlants" id="KQL01224">
    <property type="protein sequence ID" value="KQL01224"/>
    <property type="gene ID" value="SETIT_014808mg"/>
</dbReference>
<evidence type="ECO:0000313" key="2">
    <source>
        <dbReference type="Proteomes" id="UP000004995"/>
    </source>
</evidence>
<dbReference type="Proteomes" id="UP000004995">
    <property type="component" value="Unassembled WGS sequence"/>
</dbReference>
<dbReference type="AlphaFoldDB" id="K3YKN9"/>
<sequence length="65" mass="7215">MYIGQSCISHFNILDYAQGKLLLIIYSCNHVHKRGDVDQQSIQLVTTALVTINSEAALIQAKPND</sequence>
<keyword evidence="2" id="KW-1185">Reference proteome</keyword>
<dbReference type="EMBL" id="AGNK02003655">
    <property type="status" value="NOT_ANNOTATED_CDS"/>
    <property type="molecule type" value="Genomic_DNA"/>
</dbReference>
<dbReference type="HOGENOM" id="CLU_2853975_0_0_1"/>
<reference evidence="1" key="2">
    <citation type="submission" date="2018-08" db="UniProtKB">
        <authorList>
            <consortium name="EnsemblPlants"/>
        </authorList>
    </citation>
    <scope>IDENTIFICATION</scope>
    <source>
        <strain evidence="1">Yugu1</strain>
    </source>
</reference>
<reference evidence="2" key="1">
    <citation type="journal article" date="2012" name="Nat. Biotechnol.">
        <title>Reference genome sequence of the model plant Setaria.</title>
        <authorList>
            <person name="Bennetzen J.L."/>
            <person name="Schmutz J."/>
            <person name="Wang H."/>
            <person name="Percifield R."/>
            <person name="Hawkins J."/>
            <person name="Pontaroli A.C."/>
            <person name="Estep M."/>
            <person name="Feng L."/>
            <person name="Vaughn J.N."/>
            <person name="Grimwood J."/>
            <person name="Jenkins J."/>
            <person name="Barry K."/>
            <person name="Lindquist E."/>
            <person name="Hellsten U."/>
            <person name="Deshpande S."/>
            <person name="Wang X."/>
            <person name="Wu X."/>
            <person name="Mitros T."/>
            <person name="Triplett J."/>
            <person name="Yang X."/>
            <person name="Ye C.Y."/>
            <person name="Mauro-Herrera M."/>
            <person name="Wang L."/>
            <person name="Li P."/>
            <person name="Sharma M."/>
            <person name="Sharma R."/>
            <person name="Ronald P.C."/>
            <person name="Panaud O."/>
            <person name="Kellogg E.A."/>
            <person name="Brutnell T.P."/>
            <person name="Doust A.N."/>
            <person name="Tuskan G.A."/>
            <person name="Rokhsar D."/>
            <person name="Devos K.M."/>
        </authorList>
    </citation>
    <scope>NUCLEOTIDE SEQUENCE [LARGE SCALE GENOMIC DNA]</scope>
    <source>
        <strain evidence="2">cv. Yugu1</strain>
    </source>
</reference>
<organism evidence="1 2">
    <name type="scientific">Setaria italica</name>
    <name type="common">Foxtail millet</name>
    <name type="synonym">Panicum italicum</name>
    <dbReference type="NCBI Taxonomy" id="4555"/>
    <lineage>
        <taxon>Eukaryota</taxon>
        <taxon>Viridiplantae</taxon>
        <taxon>Streptophyta</taxon>
        <taxon>Embryophyta</taxon>
        <taxon>Tracheophyta</taxon>
        <taxon>Spermatophyta</taxon>
        <taxon>Magnoliopsida</taxon>
        <taxon>Liliopsida</taxon>
        <taxon>Poales</taxon>
        <taxon>Poaceae</taxon>
        <taxon>PACMAD clade</taxon>
        <taxon>Panicoideae</taxon>
        <taxon>Panicodae</taxon>
        <taxon>Paniceae</taxon>
        <taxon>Cenchrinae</taxon>
        <taxon>Setaria</taxon>
    </lineage>
</organism>
<evidence type="ECO:0000313" key="1">
    <source>
        <dbReference type="EnsemblPlants" id="KQL01224"/>
    </source>
</evidence>
<dbReference type="Gramene" id="KQL01224">
    <property type="protein sequence ID" value="KQL01224"/>
    <property type="gene ID" value="SETIT_014808mg"/>
</dbReference>